<dbReference type="Pfam" id="PF23177">
    <property type="entry name" value="bHLH_IRO3"/>
    <property type="match status" value="1"/>
</dbReference>
<evidence type="ECO:0000256" key="5">
    <source>
        <dbReference type="SAM" id="Coils"/>
    </source>
</evidence>
<dbReference type="GO" id="GO:0046983">
    <property type="term" value="F:protein dimerization activity"/>
    <property type="evidence" value="ECO:0007669"/>
    <property type="project" value="InterPro"/>
</dbReference>
<feature type="coiled-coil region" evidence="5">
    <location>
        <begin position="106"/>
        <end position="168"/>
    </location>
</feature>
<dbReference type="EMBL" id="JAMYWD010000004">
    <property type="protein sequence ID" value="KAJ4973242.1"/>
    <property type="molecule type" value="Genomic_DNA"/>
</dbReference>
<organism evidence="8 9">
    <name type="scientific">Protea cynaroides</name>
    <dbReference type="NCBI Taxonomy" id="273540"/>
    <lineage>
        <taxon>Eukaryota</taxon>
        <taxon>Viridiplantae</taxon>
        <taxon>Streptophyta</taxon>
        <taxon>Embryophyta</taxon>
        <taxon>Tracheophyta</taxon>
        <taxon>Spermatophyta</taxon>
        <taxon>Magnoliopsida</taxon>
        <taxon>Proteales</taxon>
        <taxon>Proteaceae</taxon>
        <taxon>Protea</taxon>
    </lineage>
</organism>
<dbReference type="AlphaFoldDB" id="A0A9Q0QVF2"/>
<dbReference type="SMART" id="SM00353">
    <property type="entry name" value="HLH"/>
    <property type="match status" value="1"/>
</dbReference>
<dbReference type="OrthoDB" id="515493at2759"/>
<evidence type="ECO:0000256" key="6">
    <source>
        <dbReference type="SAM" id="MobiDB-lite"/>
    </source>
</evidence>
<dbReference type="GO" id="GO:0006879">
    <property type="term" value="P:intracellular iron ion homeostasis"/>
    <property type="evidence" value="ECO:0007669"/>
    <property type="project" value="InterPro"/>
</dbReference>
<evidence type="ECO:0000313" key="8">
    <source>
        <dbReference type="EMBL" id="KAJ4973242.1"/>
    </source>
</evidence>
<dbReference type="InterPro" id="IPR011598">
    <property type="entry name" value="bHLH_dom"/>
</dbReference>
<feature type="domain" description="BHLH" evidence="7">
    <location>
        <begin position="65"/>
        <end position="116"/>
    </location>
</feature>
<dbReference type="PANTHER" id="PTHR46133:SF15">
    <property type="entry name" value="BHLH TRANSCRIPTION FACTOR"/>
    <property type="match status" value="1"/>
</dbReference>
<dbReference type="InterPro" id="IPR036638">
    <property type="entry name" value="HLH_DNA-bd_sf"/>
</dbReference>
<dbReference type="Gene3D" id="4.10.280.10">
    <property type="entry name" value="Helix-loop-helix DNA-binding domain"/>
    <property type="match status" value="1"/>
</dbReference>
<name>A0A9Q0QVF2_9MAGN</name>
<dbReference type="CDD" id="cd11446">
    <property type="entry name" value="bHLH_AtILR3_like"/>
    <property type="match status" value="1"/>
</dbReference>
<dbReference type="GO" id="GO:0003677">
    <property type="term" value="F:DNA binding"/>
    <property type="evidence" value="ECO:0007669"/>
    <property type="project" value="UniProtKB-KW"/>
</dbReference>
<keyword evidence="5" id="KW-0175">Coiled coil</keyword>
<comment type="caution">
    <text evidence="8">The sequence shown here is derived from an EMBL/GenBank/DDBJ whole genome shotgun (WGS) entry which is preliminary data.</text>
</comment>
<evidence type="ECO:0000313" key="9">
    <source>
        <dbReference type="Proteomes" id="UP001141806"/>
    </source>
</evidence>
<gene>
    <name evidence="8" type="ORF">NE237_006416</name>
</gene>
<proteinExistence type="predicted"/>
<sequence length="232" mass="25466">MESDSISNYDWISDVGGPDAELNWAFDGFNDLPHAGVEIADGYGDFGGGVVNNSSRKRTRDESCTGLMSKASREKMRRDRLNDRFLELGTVLEPGRPPKSDKATILSDASRALIQLRTEAQQLKEANEKLQETIKDLKAEKNELRNEKQNLKEEKDKLEEQIKAMSLPPVGLMPHPAAFHAAAAAAFAARGQAAANKTAIPFPGFPGAAMWQWMPPAVVDTSQDHKLRPPVA</sequence>
<keyword evidence="4" id="KW-0539">Nucleus</keyword>
<evidence type="ECO:0000256" key="1">
    <source>
        <dbReference type="ARBA" id="ARBA00023015"/>
    </source>
</evidence>
<evidence type="ECO:0000259" key="7">
    <source>
        <dbReference type="PROSITE" id="PS50888"/>
    </source>
</evidence>
<dbReference type="Proteomes" id="UP001141806">
    <property type="component" value="Unassembled WGS sequence"/>
</dbReference>
<accession>A0A9Q0QVF2</accession>
<evidence type="ECO:0000256" key="4">
    <source>
        <dbReference type="ARBA" id="ARBA00023242"/>
    </source>
</evidence>
<dbReference type="PANTHER" id="PTHR46133">
    <property type="entry name" value="BHLH TRANSCRIPTION FACTOR"/>
    <property type="match status" value="1"/>
</dbReference>
<keyword evidence="9" id="KW-1185">Reference proteome</keyword>
<protein>
    <recommendedName>
        <fullName evidence="7">BHLH domain-containing protein</fullName>
    </recommendedName>
</protein>
<keyword evidence="2" id="KW-0238">DNA-binding</keyword>
<dbReference type="SUPFAM" id="SSF47459">
    <property type="entry name" value="HLH, helix-loop-helix DNA-binding domain"/>
    <property type="match status" value="1"/>
</dbReference>
<dbReference type="InterPro" id="IPR057075">
    <property type="entry name" value="bHLH_IRO3"/>
</dbReference>
<dbReference type="PROSITE" id="PS50888">
    <property type="entry name" value="BHLH"/>
    <property type="match status" value="1"/>
</dbReference>
<dbReference type="GO" id="GO:0003700">
    <property type="term" value="F:DNA-binding transcription factor activity"/>
    <property type="evidence" value="ECO:0007669"/>
    <property type="project" value="InterPro"/>
</dbReference>
<evidence type="ECO:0000256" key="3">
    <source>
        <dbReference type="ARBA" id="ARBA00023163"/>
    </source>
</evidence>
<reference evidence="8" key="1">
    <citation type="journal article" date="2023" name="Plant J.">
        <title>The genome of the king protea, Protea cynaroides.</title>
        <authorList>
            <person name="Chang J."/>
            <person name="Duong T.A."/>
            <person name="Schoeman C."/>
            <person name="Ma X."/>
            <person name="Roodt D."/>
            <person name="Barker N."/>
            <person name="Li Z."/>
            <person name="Van de Peer Y."/>
            <person name="Mizrachi E."/>
        </authorList>
    </citation>
    <scope>NUCLEOTIDE SEQUENCE</scope>
    <source>
        <tissue evidence="8">Young leaves</tissue>
    </source>
</reference>
<keyword evidence="1" id="KW-0805">Transcription regulation</keyword>
<feature type="region of interest" description="Disordered" evidence="6">
    <location>
        <begin position="53"/>
        <end position="72"/>
    </location>
</feature>
<keyword evidence="3" id="KW-0804">Transcription</keyword>
<evidence type="ECO:0000256" key="2">
    <source>
        <dbReference type="ARBA" id="ARBA00023125"/>
    </source>
</evidence>
<dbReference type="InterPro" id="IPR044818">
    <property type="entry name" value="ILR3-like"/>
</dbReference>